<dbReference type="EMBL" id="MPUH01001573">
    <property type="protein sequence ID" value="OMJ67052.1"/>
    <property type="molecule type" value="Genomic_DNA"/>
</dbReference>
<accession>A0A1R2ARD1</accession>
<sequence>MRKIIKTSSKDAKVAPKFGTVIDLDDDTKYFETSGNHSSPMRNENFMIDTESKIFYTSGKSDKKLKESTCELSLNLIDTFANNIKPKLIEEYEIQLYYIKEKFHESSCGELKISDLLLSFPMFRNAGNIEDDNFLVKTPAIDDSFNILSRDSLLPIRHKIMVELCEIISALLVKWNIFNKQKYEYRASIRSSNIKIIDMKIINSNTFNIEIIWFCAAIKEKLIPQLTTTELYQYSELLQNQTNNVFRLMIDDYKECIPSIEDAVGIKSRNYREKCLKRKPVPFIGMNCYTELKYPSLIRKLYYKKKLSESVALANAIVDLENIYRMFERELIGRFLLII</sequence>
<dbReference type="Proteomes" id="UP000187209">
    <property type="component" value="Unassembled WGS sequence"/>
</dbReference>
<reference evidence="1 2" key="1">
    <citation type="submission" date="2016-11" db="EMBL/GenBank/DDBJ databases">
        <title>The macronuclear genome of Stentor coeruleus: a giant cell with tiny introns.</title>
        <authorList>
            <person name="Slabodnick M."/>
            <person name="Ruby J.G."/>
            <person name="Reiff S.B."/>
            <person name="Swart E.C."/>
            <person name="Gosai S."/>
            <person name="Prabakaran S."/>
            <person name="Witkowska E."/>
            <person name="Larue G.E."/>
            <person name="Fisher S."/>
            <person name="Freeman R.M."/>
            <person name="Gunawardena J."/>
            <person name="Chu W."/>
            <person name="Stover N.A."/>
            <person name="Gregory B.D."/>
            <person name="Nowacki M."/>
            <person name="Derisi J."/>
            <person name="Roy S.W."/>
            <person name="Marshall W.F."/>
            <person name="Sood P."/>
        </authorList>
    </citation>
    <scope>NUCLEOTIDE SEQUENCE [LARGE SCALE GENOMIC DNA]</scope>
    <source>
        <strain evidence="1">WM001</strain>
    </source>
</reference>
<evidence type="ECO:0000313" key="2">
    <source>
        <dbReference type="Proteomes" id="UP000187209"/>
    </source>
</evidence>
<protein>
    <submittedName>
        <fullName evidence="1">Uncharacterized protein</fullName>
    </submittedName>
</protein>
<name>A0A1R2ARD1_9CILI</name>
<organism evidence="1 2">
    <name type="scientific">Stentor coeruleus</name>
    <dbReference type="NCBI Taxonomy" id="5963"/>
    <lineage>
        <taxon>Eukaryota</taxon>
        <taxon>Sar</taxon>
        <taxon>Alveolata</taxon>
        <taxon>Ciliophora</taxon>
        <taxon>Postciliodesmatophora</taxon>
        <taxon>Heterotrichea</taxon>
        <taxon>Heterotrichida</taxon>
        <taxon>Stentoridae</taxon>
        <taxon>Stentor</taxon>
    </lineage>
</organism>
<proteinExistence type="predicted"/>
<evidence type="ECO:0000313" key="1">
    <source>
        <dbReference type="EMBL" id="OMJ67052.1"/>
    </source>
</evidence>
<dbReference type="AlphaFoldDB" id="A0A1R2ARD1"/>
<keyword evidence="2" id="KW-1185">Reference proteome</keyword>
<gene>
    <name evidence="1" type="ORF">SteCoe_35885</name>
</gene>
<comment type="caution">
    <text evidence="1">The sequence shown here is derived from an EMBL/GenBank/DDBJ whole genome shotgun (WGS) entry which is preliminary data.</text>
</comment>